<comment type="caution">
    <text evidence="1">The sequence shown here is derived from an EMBL/GenBank/DDBJ whole genome shotgun (WGS) entry which is preliminary data.</text>
</comment>
<evidence type="ECO:0000313" key="1">
    <source>
        <dbReference type="EMBL" id="TNN53490.1"/>
    </source>
</evidence>
<protein>
    <submittedName>
        <fullName evidence="1">Uncharacterized protein</fullName>
    </submittedName>
</protein>
<dbReference type="EMBL" id="SRLO01000515">
    <property type="protein sequence ID" value="TNN53490.1"/>
    <property type="molecule type" value="Genomic_DNA"/>
</dbReference>
<keyword evidence="2" id="KW-1185">Reference proteome</keyword>
<dbReference type="AlphaFoldDB" id="A0A4Z2GJS6"/>
<proteinExistence type="predicted"/>
<dbReference type="Proteomes" id="UP000314294">
    <property type="component" value="Unassembled WGS sequence"/>
</dbReference>
<reference evidence="1 2" key="1">
    <citation type="submission" date="2019-03" db="EMBL/GenBank/DDBJ databases">
        <title>First draft genome of Liparis tanakae, snailfish: a comprehensive survey of snailfish specific genes.</title>
        <authorList>
            <person name="Kim W."/>
            <person name="Song I."/>
            <person name="Jeong J.-H."/>
            <person name="Kim D."/>
            <person name="Kim S."/>
            <person name="Ryu S."/>
            <person name="Song J.Y."/>
            <person name="Lee S.K."/>
        </authorList>
    </citation>
    <scope>NUCLEOTIDE SEQUENCE [LARGE SCALE GENOMIC DNA]</scope>
    <source>
        <tissue evidence="1">Muscle</tissue>
    </source>
</reference>
<gene>
    <name evidence="1" type="ORF">EYF80_036332</name>
</gene>
<accession>A0A4Z2GJS6</accession>
<evidence type="ECO:0000313" key="2">
    <source>
        <dbReference type="Proteomes" id="UP000314294"/>
    </source>
</evidence>
<organism evidence="1 2">
    <name type="scientific">Liparis tanakae</name>
    <name type="common">Tanaka's snailfish</name>
    <dbReference type="NCBI Taxonomy" id="230148"/>
    <lineage>
        <taxon>Eukaryota</taxon>
        <taxon>Metazoa</taxon>
        <taxon>Chordata</taxon>
        <taxon>Craniata</taxon>
        <taxon>Vertebrata</taxon>
        <taxon>Euteleostomi</taxon>
        <taxon>Actinopterygii</taxon>
        <taxon>Neopterygii</taxon>
        <taxon>Teleostei</taxon>
        <taxon>Neoteleostei</taxon>
        <taxon>Acanthomorphata</taxon>
        <taxon>Eupercaria</taxon>
        <taxon>Perciformes</taxon>
        <taxon>Cottioidei</taxon>
        <taxon>Cottales</taxon>
        <taxon>Liparidae</taxon>
        <taxon>Liparis</taxon>
    </lineage>
</organism>
<name>A0A4Z2GJS6_9TELE</name>
<sequence>MSPLKNVTVLVFSSAEVTGPHPLERSGSISGDEDILVSVNTLTVFSDQLLQLVSNFKPVPGNFPTASCFPCTTSSPTVAQSIVAQWRKVSHFLQTLVPCVEEAEVVPESTADALLPKSLLLQNANNNATVVQRGRTGSATCPRPMGVAAICGFREHWREL</sequence>